<evidence type="ECO:0000313" key="1">
    <source>
        <dbReference type="EMBL" id="SVD18857.1"/>
    </source>
</evidence>
<sequence length="55" mass="6397">MKIKANLITLLYSVCMVIFNGQQAGCEEQSTENRGYLYISTFSWNHYNLIKTLFT</sequence>
<accession>A0A382TBI6</accession>
<protein>
    <submittedName>
        <fullName evidence="1">Uncharacterized protein</fullName>
    </submittedName>
</protein>
<gene>
    <name evidence="1" type="ORF">METZ01_LOCUS371711</name>
</gene>
<organism evidence="1">
    <name type="scientific">marine metagenome</name>
    <dbReference type="NCBI Taxonomy" id="408172"/>
    <lineage>
        <taxon>unclassified sequences</taxon>
        <taxon>metagenomes</taxon>
        <taxon>ecological metagenomes</taxon>
    </lineage>
</organism>
<dbReference type="EMBL" id="UINC01134983">
    <property type="protein sequence ID" value="SVD18857.1"/>
    <property type="molecule type" value="Genomic_DNA"/>
</dbReference>
<dbReference type="AlphaFoldDB" id="A0A382TBI6"/>
<reference evidence="1" key="1">
    <citation type="submission" date="2018-05" db="EMBL/GenBank/DDBJ databases">
        <authorList>
            <person name="Lanie J.A."/>
            <person name="Ng W.-L."/>
            <person name="Kazmierczak K.M."/>
            <person name="Andrzejewski T.M."/>
            <person name="Davidsen T.M."/>
            <person name="Wayne K.J."/>
            <person name="Tettelin H."/>
            <person name="Glass J.I."/>
            <person name="Rusch D."/>
            <person name="Podicherti R."/>
            <person name="Tsui H.-C.T."/>
            <person name="Winkler M.E."/>
        </authorList>
    </citation>
    <scope>NUCLEOTIDE SEQUENCE</scope>
</reference>
<proteinExistence type="predicted"/>
<name>A0A382TBI6_9ZZZZ</name>